<sequence>MSSLKKAAIDENFPGLDALCHDLDLYIQELDQKDTTPTTPIKRQEDYSAMSKSTSLTTLTSSTSSTRPSLGSDIKSAFMSEITRCFVQKILQLVQTRNIFCSTEYPYGFTGQEAVGVLSDIVGYDWSRKEYKRMARSIMHSSVPPLFYPVTYSDKSLKTNTLYDSDKEAYTLCEEYVYYDTRQYPQGLFTQLTHCYSPLCTRGNTLECYAPTCPNKRLVLSQSTIIHKELHRNLSLTSSVASSQDTFSSRCWSNTVPREILQKTSPKEAKRQEAIFELIYTEEDYVRDLNLLDELFAKPLLTAQCIEPEIRHSFCQSVFGNYSDIMHLHRIMYRELRDHQLASLPDTGFVDDISTIMLSYVDRFMKIYTTYGPHFVLAEYTVKKEMAHNMLFQNFVREKEKQAETRKLPFRHFMILPITRLQRYPLLLSAILKRTSVDIQKHQLTQCIDTIKQVAIRMDALTLEAKGVLRVHQIKDQIRFKPGRPVMDLDLDGRQLIYEGIMKRRSHLEWVELYVFLFDHLLLMTKPKRSLETDHIEAYVISKAPIPLALLAVNHVSENFILSTFRTNSSRSMPSTDPAIHRSSLLIRHFGKHGGEYVVYTDNPSVWKEKITITQQRWLAKDQSHHVFRVMPISDTPSVKATCAASFLSAKGGTNMIVIGTQQGIWIGKEGDPHRLKQVLMIPDVTQIGVLQAHNVLLVLADKVLTAYYLAQLDPFNLTHVLHPSSSKHLTTKYSYRVVSNHVSFFHTGTNNGRTLVITMRKKGSDSQFKAYEPVCGDLMDKKNAKYLVTKTSFISKPPAWFKLYKEFYVGTEATAVHFLKTKLLITCRRGFEVLDLEDLSQVGHHLPDLQKREFGFVIMAEACPLGLFRFNEKFLMCYDKFAFLIDSHGDLVRDQYERMEWEGIPQTVAYYYPYVIGFDANFIEVRHVETGKLTQIILGDNMRHLPCSLQEANQTHLNIYASSSHLIKVDHHPVFKLEPLFS</sequence>
<dbReference type="STRING" id="4846.A0A367KMC5"/>
<organism evidence="6 7">
    <name type="scientific">Rhizopus stolonifer</name>
    <name type="common">Rhizopus nigricans</name>
    <dbReference type="NCBI Taxonomy" id="4846"/>
    <lineage>
        <taxon>Eukaryota</taxon>
        <taxon>Fungi</taxon>
        <taxon>Fungi incertae sedis</taxon>
        <taxon>Mucoromycota</taxon>
        <taxon>Mucoromycotina</taxon>
        <taxon>Mucoromycetes</taxon>
        <taxon>Mucorales</taxon>
        <taxon>Mucorineae</taxon>
        <taxon>Rhizopodaceae</taxon>
        <taxon>Rhizopus</taxon>
    </lineage>
</organism>
<accession>A0A367KMC5</accession>
<name>A0A367KMC5_RHIST</name>
<dbReference type="CDD" id="cd00160">
    <property type="entry name" value="RhoGEF"/>
    <property type="match status" value="1"/>
</dbReference>
<dbReference type="InterPro" id="IPR011993">
    <property type="entry name" value="PH-like_dom_sf"/>
</dbReference>
<keyword evidence="7" id="KW-1185">Reference proteome</keyword>
<feature type="domain" description="DH" evidence="4">
    <location>
        <begin position="270"/>
        <end position="461"/>
    </location>
</feature>
<evidence type="ECO:0000256" key="1">
    <source>
        <dbReference type="ARBA" id="ARBA00022553"/>
    </source>
</evidence>
<evidence type="ECO:0000313" key="7">
    <source>
        <dbReference type="Proteomes" id="UP000253551"/>
    </source>
</evidence>
<feature type="domain" description="CNH" evidence="5">
    <location>
        <begin position="638"/>
        <end position="953"/>
    </location>
</feature>
<keyword evidence="2" id="KW-0344">Guanine-nucleotide releasing factor</keyword>
<dbReference type="InterPro" id="IPR001849">
    <property type="entry name" value="PH_domain"/>
</dbReference>
<dbReference type="GO" id="GO:0005085">
    <property type="term" value="F:guanyl-nucleotide exchange factor activity"/>
    <property type="evidence" value="ECO:0007669"/>
    <property type="project" value="UniProtKB-KW"/>
</dbReference>
<comment type="caution">
    <text evidence="6">The sequence shown here is derived from an EMBL/GenBank/DDBJ whole genome shotgun (WGS) entry which is preliminary data.</text>
</comment>
<evidence type="ECO:0000259" key="4">
    <source>
        <dbReference type="PROSITE" id="PS50010"/>
    </source>
</evidence>
<dbReference type="PANTHER" id="PTHR46572:SF1">
    <property type="entry name" value="RHO1 GUANINE NUCLEOTIDE EXCHANGE FACTOR TUS1"/>
    <property type="match status" value="1"/>
</dbReference>
<dbReference type="OrthoDB" id="2272012at2759"/>
<evidence type="ECO:0000256" key="2">
    <source>
        <dbReference type="ARBA" id="ARBA00022658"/>
    </source>
</evidence>
<feature type="compositionally biased region" description="Low complexity" evidence="3">
    <location>
        <begin position="53"/>
        <end position="66"/>
    </location>
</feature>
<evidence type="ECO:0000313" key="6">
    <source>
        <dbReference type="EMBL" id="RCI03385.1"/>
    </source>
</evidence>
<dbReference type="SMART" id="SM00036">
    <property type="entry name" value="CNH"/>
    <property type="match status" value="1"/>
</dbReference>
<reference evidence="6 7" key="1">
    <citation type="journal article" date="2018" name="G3 (Bethesda)">
        <title>Phylogenetic and Phylogenomic Definition of Rhizopus Species.</title>
        <authorList>
            <person name="Gryganskyi A.P."/>
            <person name="Golan J."/>
            <person name="Dolatabadi S."/>
            <person name="Mondo S."/>
            <person name="Robb S."/>
            <person name="Idnurm A."/>
            <person name="Muszewska A."/>
            <person name="Steczkiewicz K."/>
            <person name="Masonjones S."/>
            <person name="Liao H.L."/>
            <person name="Gajdeczka M.T."/>
            <person name="Anike F."/>
            <person name="Vuek A."/>
            <person name="Anishchenko I.M."/>
            <person name="Voigt K."/>
            <person name="de Hoog G.S."/>
            <person name="Smith M.E."/>
            <person name="Heitman J."/>
            <person name="Vilgalys R."/>
            <person name="Stajich J.E."/>
        </authorList>
    </citation>
    <scope>NUCLEOTIDE SEQUENCE [LARGE SCALE GENOMIC DNA]</scope>
    <source>
        <strain evidence="6 7">LSU 92-RS-03</strain>
    </source>
</reference>
<dbReference type="InterPro" id="IPR001180">
    <property type="entry name" value="CNH_dom"/>
</dbReference>
<protein>
    <submittedName>
        <fullName evidence="6">RHO1 GDP-GTP exchange protein 2</fullName>
    </submittedName>
</protein>
<dbReference type="Gene3D" id="1.20.900.10">
    <property type="entry name" value="Dbl homology (DH) domain"/>
    <property type="match status" value="1"/>
</dbReference>
<dbReference type="PROSITE" id="PS50219">
    <property type="entry name" value="CNH"/>
    <property type="match status" value="1"/>
</dbReference>
<dbReference type="SUPFAM" id="SSF50729">
    <property type="entry name" value="PH domain-like"/>
    <property type="match status" value="1"/>
</dbReference>
<dbReference type="Proteomes" id="UP000253551">
    <property type="component" value="Unassembled WGS sequence"/>
</dbReference>
<dbReference type="InterPro" id="IPR000219">
    <property type="entry name" value="DH_dom"/>
</dbReference>
<dbReference type="SMART" id="SM00233">
    <property type="entry name" value="PH"/>
    <property type="match status" value="1"/>
</dbReference>
<feature type="region of interest" description="Disordered" evidence="3">
    <location>
        <begin position="36"/>
        <end position="70"/>
    </location>
</feature>
<dbReference type="InterPro" id="IPR041675">
    <property type="entry name" value="PH_5"/>
</dbReference>
<dbReference type="Gene3D" id="2.30.29.30">
    <property type="entry name" value="Pleckstrin-homology domain (PH domain)/Phosphotyrosine-binding domain (PTB)"/>
    <property type="match status" value="1"/>
</dbReference>
<evidence type="ECO:0000256" key="3">
    <source>
        <dbReference type="SAM" id="MobiDB-lite"/>
    </source>
</evidence>
<dbReference type="Pfam" id="PF15405">
    <property type="entry name" value="PH_5"/>
    <property type="match status" value="1"/>
</dbReference>
<evidence type="ECO:0000259" key="5">
    <source>
        <dbReference type="PROSITE" id="PS50219"/>
    </source>
</evidence>
<dbReference type="PANTHER" id="PTHR46572">
    <property type="entry name" value="RHO1 GDP-GTP EXCHANGE PROTEIN 1-RELATED"/>
    <property type="match status" value="1"/>
</dbReference>
<dbReference type="Pfam" id="PF00621">
    <property type="entry name" value="RhoGEF"/>
    <property type="match status" value="1"/>
</dbReference>
<dbReference type="SUPFAM" id="SSF48065">
    <property type="entry name" value="DBL homology domain (DH-domain)"/>
    <property type="match status" value="1"/>
</dbReference>
<gene>
    <name evidence="6" type="primary">ROM2_10</name>
    <name evidence="6" type="ORF">CU098_008599</name>
</gene>
<dbReference type="InterPro" id="IPR052233">
    <property type="entry name" value="Rho-type_GEFs"/>
</dbReference>
<proteinExistence type="predicted"/>
<dbReference type="AlphaFoldDB" id="A0A367KMC5"/>
<dbReference type="PROSITE" id="PS50010">
    <property type="entry name" value="DH_2"/>
    <property type="match status" value="1"/>
</dbReference>
<dbReference type="EMBL" id="PJQM01001039">
    <property type="protein sequence ID" value="RCI03385.1"/>
    <property type="molecule type" value="Genomic_DNA"/>
</dbReference>
<dbReference type="InterPro" id="IPR035899">
    <property type="entry name" value="DBL_dom_sf"/>
</dbReference>
<dbReference type="Pfam" id="PF00780">
    <property type="entry name" value="CNH"/>
    <property type="match status" value="1"/>
</dbReference>
<keyword evidence="1" id="KW-0597">Phosphoprotein</keyword>
<dbReference type="SMART" id="SM00325">
    <property type="entry name" value="RhoGEF"/>
    <property type="match status" value="1"/>
</dbReference>